<dbReference type="HOGENOM" id="CLU_2045108_0_0_7"/>
<dbReference type="InterPro" id="IPR013783">
    <property type="entry name" value="Ig-like_fold"/>
</dbReference>
<keyword evidence="1" id="KW-0732">Signal</keyword>
<keyword evidence="3" id="KW-1185">Reference proteome</keyword>
<dbReference type="KEGG" id="bex:A11Q_165"/>
<feature type="chain" id="PRO_5004059936" evidence="1">
    <location>
        <begin position="22"/>
        <end position="120"/>
    </location>
</feature>
<proteinExistence type="predicted"/>
<name>M4V7H2_9BACT</name>
<evidence type="ECO:0000313" key="3">
    <source>
        <dbReference type="Proteomes" id="UP000012040"/>
    </source>
</evidence>
<dbReference type="PATRIC" id="fig|1184267.3.peg.168"/>
<evidence type="ECO:0000313" key="2">
    <source>
        <dbReference type="EMBL" id="AGH94385.1"/>
    </source>
</evidence>
<gene>
    <name evidence="2" type="ORF">A11Q_165</name>
</gene>
<dbReference type="Gene3D" id="2.60.40.10">
    <property type="entry name" value="Immunoglobulins"/>
    <property type="match status" value="1"/>
</dbReference>
<dbReference type="EMBL" id="CP003537">
    <property type="protein sequence ID" value="AGH94385.1"/>
    <property type="molecule type" value="Genomic_DNA"/>
</dbReference>
<dbReference type="AlphaFoldDB" id="M4V7H2"/>
<evidence type="ECO:0000256" key="1">
    <source>
        <dbReference type="SAM" id="SignalP"/>
    </source>
</evidence>
<accession>M4V7H2</accession>
<reference evidence="2 3" key="1">
    <citation type="journal article" date="2013" name="ISME J.">
        <title>By their genes ye shall know them: genomic signatures of predatory bacteria.</title>
        <authorList>
            <person name="Pasternak Z."/>
            <person name="Pietrokovski S."/>
            <person name="Rotem O."/>
            <person name="Gophna U."/>
            <person name="Lurie-Weinberger M.N."/>
            <person name="Jurkevitch E."/>
        </authorList>
    </citation>
    <scope>NUCLEOTIDE SEQUENCE [LARGE SCALE GENOMIC DNA]</scope>
    <source>
        <strain evidence="2 3">JSS</strain>
    </source>
</reference>
<dbReference type="RefSeq" id="WP_015468875.1">
    <property type="nucleotide sequence ID" value="NC_020813.1"/>
</dbReference>
<organism evidence="2 3">
    <name type="scientific">Pseudobdellovibrio exovorus JSS</name>
    <dbReference type="NCBI Taxonomy" id="1184267"/>
    <lineage>
        <taxon>Bacteria</taxon>
        <taxon>Pseudomonadati</taxon>
        <taxon>Bdellovibrionota</taxon>
        <taxon>Bdellovibrionia</taxon>
        <taxon>Bdellovibrionales</taxon>
        <taxon>Pseudobdellovibrionaceae</taxon>
        <taxon>Pseudobdellovibrio</taxon>
    </lineage>
</organism>
<protein>
    <submittedName>
        <fullName evidence="2">Uncharacterized protein</fullName>
    </submittedName>
</protein>
<feature type="signal peptide" evidence="1">
    <location>
        <begin position="1"/>
        <end position="21"/>
    </location>
</feature>
<sequence length="120" mass="13342">MKTTLIVALTTLLGLASWVNAANLRYSQVSCNINRSQLTINVAQNKVLLDGKKLANVTRIKANNTTLTLTLDNPQVQDIHTVQVKIPNTIKYGEIDRLMVIQTDYMDFAQASSYDCVVTE</sequence>
<dbReference type="Proteomes" id="UP000012040">
    <property type="component" value="Chromosome"/>
</dbReference>